<reference evidence="1 2" key="1">
    <citation type="submission" date="2019-05" db="EMBL/GenBank/DDBJ databases">
        <title>Another draft genome of Portunus trituberculatus and its Hox gene families provides insights of decapod evolution.</title>
        <authorList>
            <person name="Jeong J.-H."/>
            <person name="Song I."/>
            <person name="Kim S."/>
            <person name="Choi T."/>
            <person name="Kim D."/>
            <person name="Ryu S."/>
            <person name="Kim W."/>
        </authorList>
    </citation>
    <scope>NUCLEOTIDE SEQUENCE [LARGE SCALE GENOMIC DNA]</scope>
    <source>
        <tissue evidence="1">Muscle</tissue>
    </source>
</reference>
<proteinExistence type="predicted"/>
<dbReference type="Proteomes" id="UP000324222">
    <property type="component" value="Unassembled WGS sequence"/>
</dbReference>
<protein>
    <submittedName>
        <fullName evidence="1">Uncharacterized protein</fullName>
    </submittedName>
</protein>
<sequence length="132" mass="14961">MKLINLNGGSVRFSRPANGYINLTSKQLTSDQEQLLNMELNCHILSRPRKFQKHTECEILLDDVNCLACRGEVTVEPTFKQAIIAEASKTKGSYNSIVIEKRHIEAAKLLLYRVRKGLIESCLHISIYLVCL</sequence>
<comment type="caution">
    <text evidence="1">The sequence shown here is derived from an EMBL/GenBank/DDBJ whole genome shotgun (WGS) entry which is preliminary data.</text>
</comment>
<evidence type="ECO:0000313" key="2">
    <source>
        <dbReference type="Proteomes" id="UP000324222"/>
    </source>
</evidence>
<organism evidence="1 2">
    <name type="scientific">Portunus trituberculatus</name>
    <name type="common">Swimming crab</name>
    <name type="synonym">Neptunus trituberculatus</name>
    <dbReference type="NCBI Taxonomy" id="210409"/>
    <lineage>
        <taxon>Eukaryota</taxon>
        <taxon>Metazoa</taxon>
        <taxon>Ecdysozoa</taxon>
        <taxon>Arthropoda</taxon>
        <taxon>Crustacea</taxon>
        <taxon>Multicrustacea</taxon>
        <taxon>Malacostraca</taxon>
        <taxon>Eumalacostraca</taxon>
        <taxon>Eucarida</taxon>
        <taxon>Decapoda</taxon>
        <taxon>Pleocyemata</taxon>
        <taxon>Brachyura</taxon>
        <taxon>Eubrachyura</taxon>
        <taxon>Portunoidea</taxon>
        <taxon>Portunidae</taxon>
        <taxon>Portuninae</taxon>
        <taxon>Portunus</taxon>
    </lineage>
</organism>
<dbReference type="EMBL" id="VSRR010147403">
    <property type="protein sequence ID" value="MPD05719.1"/>
    <property type="molecule type" value="Genomic_DNA"/>
</dbReference>
<dbReference type="AlphaFoldDB" id="A0A5B7KKI8"/>
<accession>A0A5B7KKI8</accession>
<gene>
    <name evidence="1" type="ORF">E2C01_101479</name>
</gene>
<keyword evidence="2" id="KW-1185">Reference proteome</keyword>
<evidence type="ECO:0000313" key="1">
    <source>
        <dbReference type="EMBL" id="MPD05719.1"/>
    </source>
</evidence>
<name>A0A5B7KKI8_PORTR</name>